<organism evidence="2 3">
    <name type="scientific">Streptomyces griseicoloratus</name>
    <dbReference type="NCBI Taxonomy" id="2752516"/>
    <lineage>
        <taxon>Bacteria</taxon>
        <taxon>Bacillati</taxon>
        <taxon>Actinomycetota</taxon>
        <taxon>Actinomycetes</taxon>
        <taxon>Kitasatosporales</taxon>
        <taxon>Streptomycetaceae</taxon>
        <taxon>Streptomyces</taxon>
    </lineage>
</organism>
<feature type="domain" description="Type II secretion system protein GspG C-terminal" evidence="1">
    <location>
        <begin position="94"/>
        <end position="154"/>
    </location>
</feature>
<dbReference type="Gene3D" id="3.30.700.10">
    <property type="entry name" value="Glycoprotein, Type 4 Pilin"/>
    <property type="match status" value="1"/>
</dbReference>
<dbReference type="Pfam" id="PF08334">
    <property type="entry name" value="T2SSG"/>
    <property type="match status" value="1"/>
</dbReference>
<dbReference type="AlphaFoldDB" id="A0A926L7F9"/>
<keyword evidence="3" id="KW-1185">Reference proteome</keyword>
<gene>
    <name evidence="2" type="ORF">H0H10_21755</name>
</gene>
<evidence type="ECO:0000313" key="2">
    <source>
        <dbReference type="EMBL" id="MBD0421746.1"/>
    </source>
</evidence>
<evidence type="ECO:0000259" key="1">
    <source>
        <dbReference type="Pfam" id="PF08334"/>
    </source>
</evidence>
<protein>
    <submittedName>
        <fullName evidence="2">Type II secretion system protein GspG</fullName>
    </submittedName>
</protein>
<dbReference type="InterPro" id="IPR013545">
    <property type="entry name" value="T2SS_protein-GspG_C"/>
</dbReference>
<dbReference type="SUPFAM" id="SSF54523">
    <property type="entry name" value="Pili subunits"/>
    <property type="match status" value="1"/>
</dbReference>
<proteinExistence type="predicted"/>
<sequence>MSTGRLDGDGSQDPEDPPYMTIAQEIEAYARTNYPGIPPANPDIAARARPLLTVNQQRAWRDIGAIVTALEEYAEKAKQQHDPTWHGAPVEPEYYPTTRQGLRVLLDTRPDLTLTDPWGRPYLYRNPGRTAPFVVTSQGADASAGGTDEGRDISTDAEGNLVGTWFEYTPCSGLDIEVGSDFDRNG</sequence>
<evidence type="ECO:0000313" key="3">
    <source>
        <dbReference type="Proteomes" id="UP000621210"/>
    </source>
</evidence>
<accession>A0A926L7F9</accession>
<dbReference type="Proteomes" id="UP000621210">
    <property type="component" value="Unassembled WGS sequence"/>
</dbReference>
<reference evidence="2" key="2">
    <citation type="submission" date="2020-09" db="EMBL/GenBank/DDBJ databases">
        <authorList>
            <person name="Luo X."/>
        </authorList>
    </citation>
    <scope>NUCLEOTIDE SEQUENCE</scope>
    <source>
        <strain evidence="2">TRM S81-3</strain>
    </source>
</reference>
<comment type="caution">
    <text evidence="2">The sequence shown here is derived from an EMBL/GenBank/DDBJ whole genome shotgun (WGS) entry which is preliminary data.</text>
</comment>
<reference evidence="2" key="1">
    <citation type="submission" date="2020-09" db="EMBL/GenBank/DDBJ databases">
        <title>Streptomyces grisecoloratus sp. nov., isolated from cotton soil.</title>
        <authorList>
            <person name="Xing L."/>
        </authorList>
    </citation>
    <scope>NUCLEOTIDE SEQUENCE</scope>
    <source>
        <strain evidence="2">TRM S81-3</strain>
    </source>
</reference>
<name>A0A926L7F9_9ACTN</name>
<dbReference type="EMBL" id="JACVQF010000200">
    <property type="protein sequence ID" value="MBD0421746.1"/>
    <property type="molecule type" value="Genomic_DNA"/>
</dbReference>
<dbReference type="InterPro" id="IPR045584">
    <property type="entry name" value="Pilin-like"/>
</dbReference>